<dbReference type="GO" id="GO:0016740">
    <property type="term" value="F:transferase activity"/>
    <property type="evidence" value="ECO:0007669"/>
    <property type="project" value="UniProtKB-KW"/>
</dbReference>
<dbReference type="Pfam" id="PF00132">
    <property type="entry name" value="Hexapep"/>
    <property type="match status" value="1"/>
</dbReference>
<keyword evidence="2" id="KW-0808">Transferase</keyword>
<sequence length="258" mass="27588">MKTAEEDRTELQPTVLEKKMGREGSAFSKYRRAVVGNNGLFYLFTYEVVGFFILPLPGKAGSWLRRFLLPCIIGKTGKRISIEANCTLRNGSEISIGTSACIEKNVTLDVKPGADGLSIGDRVHLGRMTVFNCNGGGIEIGDDSKIGNFCRFGSLRGLMIGKHCRIGNRCCFSGASHAFARLDIPIMQQPLTCKGAIVVGDHVTIGEEVTILDGVTIGNNVTILDGSLVNKNIADGRTAAGVPARPLDVENAEDTGIA</sequence>
<dbReference type="Gene3D" id="2.160.10.10">
    <property type="entry name" value="Hexapeptide repeat proteins"/>
    <property type="match status" value="2"/>
</dbReference>
<dbReference type="EMBL" id="MTKR01000155">
    <property type="protein sequence ID" value="RWX50056.1"/>
    <property type="molecule type" value="Genomic_DNA"/>
</dbReference>
<gene>
    <name evidence="2" type="ORF">VU00_11552</name>
</gene>
<keyword evidence="1" id="KW-1133">Transmembrane helix</keyword>
<dbReference type="SUPFAM" id="SSF51161">
    <property type="entry name" value="Trimeric LpxA-like enzymes"/>
    <property type="match status" value="2"/>
</dbReference>
<name>A0A444JAE2_9BACT</name>
<dbReference type="Proteomes" id="UP000287615">
    <property type="component" value="Unassembled WGS sequence"/>
</dbReference>
<dbReference type="InterPro" id="IPR001451">
    <property type="entry name" value="Hexapep"/>
</dbReference>
<dbReference type="CDD" id="cd04647">
    <property type="entry name" value="LbH_MAT_like"/>
    <property type="match status" value="1"/>
</dbReference>
<proteinExistence type="predicted"/>
<dbReference type="InterPro" id="IPR051159">
    <property type="entry name" value="Hexapeptide_acetyltransf"/>
</dbReference>
<reference evidence="2 3" key="1">
    <citation type="submission" date="2017-01" db="EMBL/GenBank/DDBJ databases">
        <title>The cable genome- insights into the physiology and evolution of filamentous bacteria capable of sulfide oxidation via long distance electron transfer.</title>
        <authorList>
            <person name="Schreiber L."/>
            <person name="Bjerg J.T."/>
            <person name="Boggild A."/>
            <person name="Van De Vossenberg J."/>
            <person name="Meysman F."/>
            <person name="Nielsen L.P."/>
            <person name="Schramm A."/>
            <person name="Kjeldsen K.U."/>
        </authorList>
    </citation>
    <scope>NUCLEOTIDE SEQUENCE [LARGE SCALE GENOMIC DNA]</scope>
    <source>
        <strain evidence="2">A3</strain>
    </source>
</reference>
<evidence type="ECO:0000256" key="1">
    <source>
        <dbReference type="SAM" id="Phobius"/>
    </source>
</evidence>
<accession>A0A444JAE2</accession>
<evidence type="ECO:0000313" key="2">
    <source>
        <dbReference type="EMBL" id="RWX50056.1"/>
    </source>
</evidence>
<dbReference type="PANTHER" id="PTHR23416:SF78">
    <property type="entry name" value="LIPOPOLYSACCHARIDE BIOSYNTHESIS O-ACETYL TRANSFERASE WBBJ-RELATED"/>
    <property type="match status" value="1"/>
</dbReference>
<keyword evidence="1" id="KW-0472">Membrane</keyword>
<comment type="caution">
    <text evidence="2">The sequence shown here is derived from an EMBL/GenBank/DDBJ whole genome shotgun (WGS) entry which is preliminary data.</text>
</comment>
<keyword evidence="1" id="KW-0812">Transmembrane</keyword>
<protein>
    <submittedName>
        <fullName evidence="2">Transferase hexapeptide (Six repeat-containing protein)</fullName>
    </submittedName>
</protein>
<dbReference type="InterPro" id="IPR011004">
    <property type="entry name" value="Trimer_LpxA-like_sf"/>
</dbReference>
<evidence type="ECO:0000313" key="3">
    <source>
        <dbReference type="Proteomes" id="UP000287615"/>
    </source>
</evidence>
<organism evidence="2 3">
    <name type="scientific">Candidatus Electrothrix marina</name>
    <dbReference type="NCBI Taxonomy" id="1859130"/>
    <lineage>
        <taxon>Bacteria</taxon>
        <taxon>Pseudomonadati</taxon>
        <taxon>Thermodesulfobacteriota</taxon>
        <taxon>Desulfobulbia</taxon>
        <taxon>Desulfobulbales</taxon>
        <taxon>Desulfobulbaceae</taxon>
        <taxon>Candidatus Electrothrix</taxon>
    </lineage>
</organism>
<dbReference type="AlphaFoldDB" id="A0A444JAE2"/>
<feature type="transmembrane region" description="Helical" evidence="1">
    <location>
        <begin position="39"/>
        <end position="56"/>
    </location>
</feature>
<dbReference type="PANTHER" id="PTHR23416">
    <property type="entry name" value="SIALIC ACID SYNTHASE-RELATED"/>
    <property type="match status" value="1"/>
</dbReference>